<dbReference type="CDD" id="cd02961">
    <property type="entry name" value="PDI_a_family"/>
    <property type="match status" value="1"/>
</dbReference>
<evidence type="ECO:0000256" key="11">
    <source>
        <dbReference type="PIRSR" id="PIRSR605792-51"/>
    </source>
</evidence>
<evidence type="ECO:0000256" key="4">
    <source>
        <dbReference type="ARBA" id="ARBA00012723"/>
    </source>
</evidence>
<dbReference type="CDD" id="cd02981">
    <property type="entry name" value="PDI_b_family"/>
    <property type="match status" value="1"/>
</dbReference>
<dbReference type="GO" id="GO:0034976">
    <property type="term" value="P:response to endoplasmic reticulum stress"/>
    <property type="evidence" value="ECO:0007669"/>
    <property type="project" value="TreeGrafter"/>
</dbReference>
<evidence type="ECO:0000256" key="9">
    <source>
        <dbReference type="ARBA" id="ARBA00023235"/>
    </source>
</evidence>
<feature type="chain" id="PRO_5041902317" description="protein disulfide-isomerase" evidence="13">
    <location>
        <begin position="21"/>
        <end position="525"/>
    </location>
</feature>
<proteinExistence type="inferred from homology"/>
<keyword evidence="10 11" id="KW-0676">Redox-active center</keyword>
<evidence type="ECO:0000256" key="12">
    <source>
        <dbReference type="SAM" id="MobiDB-lite"/>
    </source>
</evidence>
<dbReference type="CDD" id="cd02995">
    <property type="entry name" value="PDI_a_PDI_a'_C"/>
    <property type="match status" value="1"/>
</dbReference>
<feature type="signal peptide" evidence="13">
    <location>
        <begin position="1"/>
        <end position="20"/>
    </location>
</feature>
<keyword evidence="8 11" id="KW-1015">Disulfide bond</keyword>
<evidence type="ECO:0000256" key="6">
    <source>
        <dbReference type="ARBA" id="ARBA00022737"/>
    </source>
</evidence>
<keyword evidence="5 13" id="KW-0732">Signal</keyword>
<name>A0AAF0J5U3_9BASI</name>
<feature type="disulfide bond" description="Redox-active" evidence="11">
    <location>
        <begin position="391"/>
        <end position="394"/>
    </location>
</feature>
<evidence type="ECO:0000256" key="3">
    <source>
        <dbReference type="ARBA" id="ARBA00006347"/>
    </source>
</evidence>
<evidence type="ECO:0000256" key="10">
    <source>
        <dbReference type="ARBA" id="ARBA00023284"/>
    </source>
</evidence>
<dbReference type="Pfam" id="PF00085">
    <property type="entry name" value="Thioredoxin"/>
    <property type="match status" value="2"/>
</dbReference>
<comment type="subcellular location">
    <subcellularLocation>
        <location evidence="2">Endoplasmic reticulum lumen</location>
    </subcellularLocation>
</comment>
<organism evidence="15 16">
    <name type="scientific">Malassezia nana</name>
    <dbReference type="NCBI Taxonomy" id="180528"/>
    <lineage>
        <taxon>Eukaryota</taxon>
        <taxon>Fungi</taxon>
        <taxon>Dikarya</taxon>
        <taxon>Basidiomycota</taxon>
        <taxon>Ustilaginomycotina</taxon>
        <taxon>Malasseziomycetes</taxon>
        <taxon>Malasseziales</taxon>
        <taxon>Malasseziaceae</taxon>
        <taxon>Malassezia</taxon>
    </lineage>
</organism>
<dbReference type="AlphaFoldDB" id="A0AAF0J5U3"/>
<feature type="region of interest" description="Disordered" evidence="12">
    <location>
        <begin position="486"/>
        <end position="525"/>
    </location>
</feature>
<keyword evidence="9 15" id="KW-0413">Isomerase</keyword>
<dbReference type="InterPro" id="IPR017937">
    <property type="entry name" value="Thioredoxin_CS"/>
</dbReference>
<evidence type="ECO:0000256" key="13">
    <source>
        <dbReference type="SAM" id="SignalP"/>
    </source>
</evidence>
<feature type="domain" description="Thioredoxin" evidence="14">
    <location>
        <begin position="1"/>
        <end position="131"/>
    </location>
</feature>
<dbReference type="GO" id="GO:0006457">
    <property type="term" value="P:protein folding"/>
    <property type="evidence" value="ECO:0007669"/>
    <property type="project" value="TreeGrafter"/>
</dbReference>
<dbReference type="EMBL" id="CP119892">
    <property type="protein sequence ID" value="WFD25360.1"/>
    <property type="molecule type" value="Genomic_DNA"/>
</dbReference>
<accession>A0AAF0J5U3</accession>
<evidence type="ECO:0000313" key="15">
    <source>
        <dbReference type="EMBL" id="WFD25360.1"/>
    </source>
</evidence>
<evidence type="ECO:0000259" key="14">
    <source>
        <dbReference type="PROSITE" id="PS51352"/>
    </source>
</evidence>
<dbReference type="InterPro" id="IPR005792">
    <property type="entry name" value="Prot_disulphide_isomerase"/>
</dbReference>
<sequence length="525" mass="56475">MRGIAAWALAALAAVCVCGATEETKSDVVTLTKETYSQFVVDEPLSLVEFYAPWCGHCQALAPQYEEAATTLLKSGIKLAKVDCTQEEGICNDNEVTGFPTLKVFRHGQSTPYNGPRKADGIVSYMSKQQLPAVSPVSQETLEDFKSKDKFVLLAFCDELDEASKKELLLFAEANRDSLVVGVSHSEALAAQHGVRFPGAVAFRTFDEPQVVLQASGALSQNDLQQFYALESLPLIDEVSAENFMKYAMSGLPLAYYFVDPESPTRAAELQQLAPVAKAFRGKINMVSIDAIKFGTHAKALNLPGDAWPAFAVQNMESGAKYPLSDLGTDLAATVQSFLTKFVQGELQPSLKSAPVPEQTSPVVEVVTDEFDKWVFDDAKDVLLELYAPWCGHCKRLAPTYEKLAELYRQDADAAKLVRIAKMDGTENDIPPNADITLTGFPTVLLKPAGAGSRTFVKYEGDRTIESLIDFVATKGTHKASVTLAPASEASTTAEASASSTPVSASASASASATPSTEAAEHDEL</sequence>
<dbReference type="Gene3D" id="3.40.30.10">
    <property type="entry name" value="Glutaredoxin"/>
    <property type="match status" value="4"/>
</dbReference>
<dbReference type="NCBIfam" id="TIGR01130">
    <property type="entry name" value="ER_PDI_fam"/>
    <property type="match status" value="1"/>
</dbReference>
<dbReference type="EC" id="5.3.4.1" evidence="4"/>
<dbReference type="InterPro" id="IPR013766">
    <property type="entry name" value="Thioredoxin_domain"/>
</dbReference>
<evidence type="ECO:0000256" key="1">
    <source>
        <dbReference type="ARBA" id="ARBA00001182"/>
    </source>
</evidence>
<evidence type="ECO:0000256" key="5">
    <source>
        <dbReference type="ARBA" id="ARBA00022729"/>
    </source>
</evidence>
<gene>
    <name evidence="15" type="primary">PDI1</name>
    <name evidence="15" type="ORF">MNAN1_000326</name>
</gene>
<dbReference type="PROSITE" id="PS51352">
    <property type="entry name" value="THIOREDOXIN_2"/>
    <property type="match status" value="2"/>
</dbReference>
<dbReference type="InterPro" id="IPR036249">
    <property type="entry name" value="Thioredoxin-like_sf"/>
</dbReference>
<keyword evidence="6" id="KW-0677">Repeat</keyword>
<feature type="disulfide bond" description="Redox-active" evidence="11">
    <location>
        <begin position="55"/>
        <end position="58"/>
    </location>
</feature>
<dbReference type="GO" id="GO:0003756">
    <property type="term" value="F:protein disulfide isomerase activity"/>
    <property type="evidence" value="ECO:0007669"/>
    <property type="project" value="UniProtKB-EC"/>
</dbReference>
<dbReference type="CDD" id="cd02982">
    <property type="entry name" value="PDI_b'_family"/>
    <property type="match status" value="1"/>
</dbReference>
<evidence type="ECO:0000256" key="7">
    <source>
        <dbReference type="ARBA" id="ARBA00022824"/>
    </source>
</evidence>
<feature type="domain" description="Thioredoxin" evidence="14">
    <location>
        <begin position="350"/>
        <end position="477"/>
    </location>
</feature>
<dbReference type="PROSITE" id="PS00194">
    <property type="entry name" value="THIOREDOXIN_1"/>
    <property type="match status" value="2"/>
</dbReference>
<dbReference type="SUPFAM" id="SSF52833">
    <property type="entry name" value="Thioredoxin-like"/>
    <property type="match status" value="4"/>
</dbReference>
<evidence type="ECO:0000256" key="8">
    <source>
        <dbReference type="ARBA" id="ARBA00023157"/>
    </source>
</evidence>
<dbReference type="PANTHER" id="PTHR18929:SF132">
    <property type="entry name" value="PROTEIN DISULFIDE-ISOMERASE A3"/>
    <property type="match status" value="1"/>
</dbReference>
<comment type="similarity">
    <text evidence="3">Belongs to the protein disulfide isomerase family.</text>
</comment>
<dbReference type="PRINTS" id="PR00421">
    <property type="entry name" value="THIOREDOXIN"/>
</dbReference>
<dbReference type="Proteomes" id="UP001213623">
    <property type="component" value="Chromosome 1"/>
</dbReference>
<dbReference type="FunFam" id="3.40.30.10:FF:000017">
    <property type="entry name" value="Protein disulfide-isomerase A4"/>
    <property type="match status" value="1"/>
</dbReference>
<reference evidence="15" key="1">
    <citation type="submission" date="2023-03" db="EMBL/GenBank/DDBJ databases">
        <title>Mating type loci evolution in Malassezia.</title>
        <authorList>
            <person name="Coelho M.A."/>
        </authorList>
    </citation>
    <scope>NUCLEOTIDE SEQUENCE</scope>
    <source>
        <strain evidence="15">CBS 9557</strain>
    </source>
</reference>
<comment type="catalytic activity">
    <reaction evidence="1">
        <text>Catalyzes the rearrangement of -S-S- bonds in proteins.</text>
        <dbReference type="EC" id="5.3.4.1"/>
    </reaction>
</comment>
<dbReference type="PANTHER" id="PTHR18929">
    <property type="entry name" value="PROTEIN DISULFIDE ISOMERASE"/>
    <property type="match status" value="1"/>
</dbReference>
<dbReference type="GO" id="GO:0005788">
    <property type="term" value="C:endoplasmic reticulum lumen"/>
    <property type="evidence" value="ECO:0007669"/>
    <property type="project" value="UniProtKB-SubCell"/>
</dbReference>
<keyword evidence="7" id="KW-0256">Endoplasmic reticulum</keyword>
<protein>
    <recommendedName>
        <fullName evidence="4">protein disulfide-isomerase</fullName>
        <ecNumber evidence="4">5.3.4.1</ecNumber>
    </recommendedName>
</protein>
<feature type="compositionally biased region" description="Low complexity" evidence="12">
    <location>
        <begin position="486"/>
        <end position="518"/>
    </location>
</feature>
<evidence type="ECO:0000313" key="16">
    <source>
        <dbReference type="Proteomes" id="UP001213623"/>
    </source>
</evidence>
<dbReference type="Pfam" id="PF13848">
    <property type="entry name" value="Thioredoxin_6"/>
    <property type="match status" value="1"/>
</dbReference>
<keyword evidence="16" id="KW-1185">Reference proteome</keyword>
<evidence type="ECO:0000256" key="2">
    <source>
        <dbReference type="ARBA" id="ARBA00004319"/>
    </source>
</evidence>